<sequence>MTAVVALPVTVPRVPRRAGRRRALRVVLFLGGLLALGFLWGGQAYAVEAPPLPHDATAVVAPVLKPELPEPELPGQELRQPVVGGAAQAVRETAEPVAEVVRRVVRPVGELKDRVTGHRPAVPLPVIVAPVPELPVPELPVPELPVPETPASELPASEAPVSEAPAAPEKPVNSANSAHQDSGDRAQRAGSGPTAHTAAPVGSGGGGGGHPYAPDRRHGDTPPRSADRAKCGETPVQAPAGPCGDGVRQAAGDGSAPRSGDQHAAAFTDGLRFALVRGATLPATAAPTYDRPHEILEFPG</sequence>
<dbReference type="Proteomes" id="UP001500403">
    <property type="component" value="Unassembled WGS sequence"/>
</dbReference>
<evidence type="ECO:0000313" key="3">
    <source>
        <dbReference type="EMBL" id="GAA2941170.1"/>
    </source>
</evidence>
<organism evidence="3 4">
    <name type="scientific">Streptomyces enissocaesilis</name>
    <dbReference type="NCBI Taxonomy" id="332589"/>
    <lineage>
        <taxon>Bacteria</taxon>
        <taxon>Bacillati</taxon>
        <taxon>Actinomycetota</taxon>
        <taxon>Actinomycetes</taxon>
        <taxon>Kitasatosporales</taxon>
        <taxon>Streptomycetaceae</taxon>
        <taxon>Streptomyces</taxon>
        <taxon>Streptomyces rochei group</taxon>
    </lineage>
</organism>
<accession>A0ABP6JQJ9</accession>
<keyword evidence="2" id="KW-1133">Transmembrane helix</keyword>
<protein>
    <submittedName>
        <fullName evidence="3">Uncharacterized protein</fullName>
    </submittedName>
</protein>
<dbReference type="EMBL" id="BAAAUD010000029">
    <property type="protein sequence ID" value="GAA2941170.1"/>
    <property type="molecule type" value="Genomic_DNA"/>
</dbReference>
<feature type="transmembrane region" description="Helical" evidence="2">
    <location>
        <begin position="23"/>
        <end position="42"/>
    </location>
</feature>
<keyword evidence="2" id="KW-0472">Membrane</keyword>
<comment type="caution">
    <text evidence="3">The sequence shown here is derived from an EMBL/GenBank/DDBJ whole genome shotgun (WGS) entry which is preliminary data.</text>
</comment>
<feature type="compositionally biased region" description="Basic and acidic residues" evidence="1">
    <location>
        <begin position="213"/>
        <end position="231"/>
    </location>
</feature>
<keyword evidence="2" id="KW-0812">Transmembrane</keyword>
<feature type="compositionally biased region" description="Low complexity" evidence="1">
    <location>
        <begin position="149"/>
        <end position="169"/>
    </location>
</feature>
<proteinExistence type="predicted"/>
<evidence type="ECO:0000256" key="1">
    <source>
        <dbReference type="SAM" id="MobiDB-lite"/>
    </source>
</evidence>
<name>A0ABP6JQJ9_9ACTN</name>
<dbReference type="RefSeq" id="WP_344494907.1">
    <property type="nucleotide sequence ID" value="NZ_BAAAUD010000029.1"/>
</dbReference>
<reference evidence="4" key="1">
    <citation type="journal article" date="2019" name="Int. J. Syst. Evol. Microbiol.">
        <title>The Global Catalogue of Microorganisms (GCM) 10K type strain sequencing project: providing services to taxonomists for standard genome sequencing and annotation.</title>
        <authorList>
            <consortium name="The Broad Institute Genomics Platform"/>
            <consortium name="The Broad Institute Genome Sequencing Center for Infectious Disease"/>
            <person name="Wu L."/>
            <person name="Ma J."/>
        </authorList>
    </citation>
    <scope>NUCLEOTIDE SEQUENCE [LARGE SCALE GENOMIC DNA]</scope>
    <source>
        <strain evidence="4">JCM 9088</strain>
    </source>
</reference>
<gene>
    <name evidence="3" type="ORF">GCM10010446_28020</name>
</gene>
<evidence type="ECO:0000313" key="4">
    <source>
        <dbReference type="Proteomes" id="UP001500403"/>
    </source>
</evidence>
<evidence type="ECO:0000256" key="2">
    <source>
        <dbReference type="SAM" id="Phobius"/>
    </source>
</evidence>
<keyword evidence="4" id="KW-1185">Reference proteome</keyword>
<feature type="region of interest" description="Disordered" evidence="1">
    <location>
        <begin position="142"/>
        <end position="263"/>
    </location>
</feature>